<accession>A0A7S0X9X3</accession>
<protein>
    <submittedName>
        <fullName evidence="2">Uncharacterized protein</fullName>
    </submittedName>
</protein>
<feature type="compositionally biased region" description="Polar residues" evidence="1">
    <location>
        <begin position="924"/>
        <end position="940"/>
    </location>
</feature>
<reference evidence="2" key="1">
    <citation type="submission" date="2021-01" db="EMBL/GenBank/DDBJ databases">
        <authorList>
            <person name="Corre E."/>
            <person name="Pelletier E."/>
            <person name="Niang G."/>
            <person name="Scheremetjew M."/>
            <person name="Finn R."/>
            <person name="Kale V."/>
            <person name="Holt S."/>
            <person name="Cochrane G."/>
            <person name="Meng A."/>
            <person name="Brown T."/>
            <person name="Cohen L."/>
        </authorList>
    </citation>
    <scope>NUCLEOTIDE SEQUENCE</scope>
    <source>
        <strain evidence="2">SL-175</strain>
    </source>
</reference>
<gene>
    <name evidence="2" type="ORF">MANT1106_LOCUS12732</name>
</gene>
<feature type="compositionally biased region" description="Acidic residues" evidence="1">
    <location>
        <begin position="44"/>
        <end position="59"/>
    </location>
</feature>
<proteinExistence type="predicted"/>
<feature type="compositionally biased region" description="Gly residues" evidence="1">
    <location>
        <begin position="33"/>
        <end position="43"/>
    </location>
</feature>
<feature type="region of interest" description="Disordered" evidence="1">
    <location>
        <begin position="1"/>
        <end position="59"/>
    </location>
</feature>
<name>A0A7S0X9X3_9CHLO</name>
<feature type="region of interest" description="Disordered" evidence="1">
    <location>
        <begin position="905"/>
        <end position="940"/>
    </location>
</feature>
<evidence type="ECO:0000256" key="1">
    <source>
        <dbReference type="SAM" id="MobiDB-lite"/>
    </source>
</evidence>
<dbReference type="EMBL" id="HBFC01021314">
    <property type="protein sequence ID" value="CAD8710046.1"/>
    <property type="molecule type" value="Transcribed_RNA"/>
</dbReference>
<evidence type="ECO:0000313" key="2">
    <source>
        <dbReference type="EMBL" id="CAD8710046.1"/>
    </source>
</evidence>
<sequence length="940" mass="105218">MAMEASAMRRLAQRKLEKRSQNGNRTPKRVLSGGSGGEQGGGDSDAEEGSMDEGSCTDEDEDLEVNHNRLLYLISLYNTQQVGPEDKNADQDGQDKNIWVRRVPLMVLVYEGIVAGIFDYDYAPAPDIVDGKRVYMNISQEGRDDLDDLREAGMLYGLKLSSKKYQSTVALRITTIGEEHLRRTLTQEDADAVDGVVFGPNKRHVHANLLKVSWDRRMGRFVLRCQSGYEMESTITEIESVSYVSSPYIPSCVRKWGRESKRNTDRTGALVNAVSNIKDELDENLTLNDVRLVIGEWIPMGANQIVALNDKLGSSERVQGGFFTSQVDQNPDSSEFIGISEGLTEVNILDFDETAYVNFEAEVHFPEEEGIIQIENFGIHINDEGFINYGLRCEGIMHAVQDYLSLDNLSRLLVDVQVDSSKIIDNLMSPHQRVMLDLTYLNDAEHREKYNLIFCSRINKAGVEAMPTAEEFMDREANENELKQVIGDTHASYQLSSDDEVLIVGKNGMVLCSSDTHRLEPQMVSYLSLMTRNMFMRSLFQRTFILADTLKHIRELIDTYESDPNSITTIRNLLSEASGDIILLSEIQSYLAESLQEVVLPTVPLDGAAQKLEAILNIEATQKRLVRRVHDMKKNIEGARGEVSSLRSMADVVSEGKESRVQEAVQNNTKNLEDVFRANERASASLEIMQIVLAGSLAFDIIDRLHGLYLGVAADIDWANNAFGFIYETPGMLLLVNMAWWGVLGAFIQGLIKHMGEQAAGVMSIRYKINQTINWPAFERFICRMRPEVEDGDTDKNTYIKKFTWDEPDAVLWKGLPPRIEVTVDARYHYLLKAFLQISTKKSKISQREAKLIFFRRMRDEGILTGVVPGLEDAVEVAAAESARRSTSRGAVSVVPRLSMKTWNKSTSIGGGAEGTFSAGPDVSSRNLTRAQKSSTDLPG</sequence>
<organism evidence="2">
    <name type="scientific">Mantoniella antarctica</name>
    <dbReference type="NCBI Taxonomy" id="81844"/>
    <lineage>
        <taxon>Eukaryota</taxon>
        <taxon>Viridiplantae</taxon>
        <taxon>Chlorophyta</taxon>
        <taxon>Mamiellophyceae</taxon>
        <taxon>Mamiellales</taxon>
        <taxon>Mamiellaceae</taxon>
        <taxon>Mantoniella</taxon>
    </lineage>
</organism>
<dbReference type="AlphaFoldDB" id="A0A7S0X9X3"/>